<feature type="transmembrane region" description="Helical" evidence="7">
    <location>
        <begin position="27"/>
        <end position="47"/>
    </location>
</feature>
<dbReference type="OrthoDB" id="9999863at2759"/>
<organism evidence="8 9">
    <name type="scientific">Glarea lozoyensis (strain ATCC 20868 / MF5171)</name>
    <dbReference type="NCBI Taxonomy" id="1116229"/>
    <lineage>
        <taxon>Eukaryota</taxon>
        <taxon>Fungi</taxon>
        <taxon>Dikarya</taxon>
        <taxon>Ascomycota</taxon>
        <taxon>Pezizomycotina</taxon>
        <taxon>Leotiomycetes</taxon>
        <taxon>Helotiales</taxon>
        <taxon>Helotiaceae</taxon>
        <taxon>Glarea</taxon>
    </lineage>
</organism>
<sequence length="271" mass="30157">MARNHGLHPKIPSQSIHPSLFPSTPTWYLLLVLLILNGIDFISFEALNHSNPTFNALSPAHRNLDGLVQTIFIRSAGFTVISISSLRIGLQALYVPMMFISAFPVAITMRSSNVYEERSLGIYASQLRAQAPNTTESASLLSRSSRTRLYFLRQQLAHQLSHDFWFVVICAIAVIWIETASYERDPLTFSVFNILFEVISAYACVGLSIGLPDQNYALSGAFHTSSKVILCFLMFRGRHRDLPVAIDRAVQLPDSILGTRGEEEGAEVGRV</sequence>
<dbReference type="InterPro" id="IPR051143">
    <property type="entry name" value="TrkH_K-transport"/>
</dbReference>
<feature type="transmembrane region" description="Helical" evidence="7">
    <location>
        <begin position="164"/>
        <end position="182"/>
    </location>
</feature>
<comment type="subcellular location">
    <subcellularLocation>
        <location evidence="1">Membrane</location>
        <topology evidence="1">Multi-pass membrane protein</topology>
    </subcellularLocation>
</comment>
<evidence type="ECO:0000256" key="4">
    <source>
        <dbReference type="ARBA" id="ARBA00022989"/>
    </source>
</evidence>
<dbReference type="GeneID" id="19465656"/>
<dbReference type="EMBL" id="KE145357">
    <property type="protein sequence ID" value="EPE33590.1"/>
    <property type="molecule type" value="Genomic_DNA"/>
</dbReference>
<proteinExistence type="predicted"/>
<dbReference type="PANTHER" id="PTHR31064:SF37">
    <property type="entry name" value="TRANSPORTER, PUTATIVE (EUROFUNG)-RELATED"/>
    <property type="match status" value="1"/>
</dbReference>
<evidence type="ECO:0000313" key="8">
    <source>
        <dbReference type="EMBL" id="EPE33590.1"/>
    </source>
</evidence>
<keyword evidence="4 7" id="KW-1133">Transmembrane helix</keyword>
<dbReference type="KEGG" id="glz:GLAREA_06603"/>
<reference evidence="8 9" key="1">
    <citation type="journal article" date="2013" name="BMC Genomics">
        <title>Genomics-driven discovery of the pneumocandin biosynthetic gene cluster in the fungus Glarea lozoyensis.</title>
        <authorList>
            <person name="Chen L."/>
            <person name="Yue Q."/>
            <person name="Zhang X."/>
            <person name="Xiang M."/>
            <person name="Wang C."/>
            <person name="Li S."/>
            <person name="Che Y."/>
            <person name="Ortiz-Lopez F.J."/>
            <person name="Bills G.F."/>
            <person name="Liu X."/>
            <person name="An Z."/>
        </authorList>
    </citation>
    <scope>NUCLEOTIDE SEQUENCE [LARGE SCALE GENOMIC DNA]</scope>
    <source>
        <strain evidence="9">ATCC 20868 / MF5171</strain>
    </source>
</reference>
<dbReference type="GO" id="GO:0005886">
    <property type="term" value="C:plasma membrane"/>
    <property type="evidence" value="ECO:0007669"/>
    <property type="project" value="TreeGrafter"/>
</dbReference>
<accession>S3D711</accession>
<dbReference type="GO" id="GO:0140107">
    <property type="term" value="F:high-affinity potassium ion transmembrane transporter activity"/>
    <property type="evidence" value="ECO:0007669"/>
    <property type="project" value="TreeGrafter"/>
</dbReference>
<evidence type="ECO:0008006" key="10">
    <source>
        <dbReference type="Google" id="ProtNLM"/>
    </source>
</evidence>
<dbReference type="eggNOG" id="KOG1341">
    <property type="taxonomic scope" value="Eukaryota"/>
</dbReference>
<keyword evidence="3 7" id="KW-0812">Transmembrane</keyword>
<evidence type="ECO:0000256" key="2">
    <source>
        <dbReference type="ARBA" id="ARBA00022448"/>
    </source>
</evidence>
<dbReference type="OMA" id="VISAYAC"/>
<dbReference type="Pfam" id="PF02386">
    <property type="entry name" value="TrkH"/>
    <property type="match status" value="1"/>
</dbReference>
<name>S3D711_GLAL2</name>
<evidence type="ECO:0000256" key="5">
    <source>
        <dbReference type="ARBA" id="ARBA00023065"/>
    </source>
</evidence>
<dbReference type="InterPro" id="IPR003445">
    <property type="entry name" value="Cat_transpt"/>
</dbReference>
<evidence type="ECO:0000256" key="3">
    <source>
        <dbReference type="ARBA" id="ARBA00022692"/>
    </source>
</evidence>
<evidence type="ECO:0000256" key="7">
    <source>
        <dbReference type="SAM" id="Phobius"/>
    </source>
</evidence>
<gene>
    <name evidence="8" type="ORF">GLAREA_06603</name>
</gene>
<feature type="transmembrane region" description="Helical" evidence="7">
    <location>
        <begin position="93"/>
        <end position="111"/>
    </location>
</feature>
<evidence type="ECO:0000313" key="9">
    <source>
        <dbReference type="Proteomes" id="UP000016922"/>
    </source>
</evidence>
<dbReference type="AlphaFoldDB" id="S3D711"/>
<dbReference type="Proteomes" id="UP000016922">
    <property type="component" value="Unassembled WGS sequence"/>
</dbReference>
<evidence type="ECO:0000256" key="6">
    <source>
        <dbReference type="ARBA" id="ARBA00023136"/>
    </source>
</evidence>
<dbReference type="PANTHER" id="PTHR31064">
    <property type="entry name" value="POTASSIUM TRANSPORT PROTEIN DDB_G0292412-RELATED"/>
    <property type="match status" value="1"/>
</dbReference>
<evidence type="ECO:0000256" key="1">
    <source>
        <dbReference type="ARBA" id="ARBA00004141"/>
    </source>
</evidence>
<keyword evidence="6 7" id="KW-0472">Membrane</keyword>
<dbReference type="RefSeq" id="XP_008078742.1">
    <property type="nucleotide sequence ID" value="XM_008080551.1"/>
</dbReference>
<dbReference type="STRING" id="1116229.S3D711"/>
<feature type="transmembrane region" description="Helical" evidence="7">
    <location>
        <begin position="189"/>
        <end position="210"/>
    </location>
</feature>
<dbReference type="GO" id="GO:1990573">
    <property type="term" value="P:potassium ion import across plasma membrane"/>
    <property type="evidence" value="ECO:0007669"/>
    <property type="project" value="TreeGrafter"/>
</dbReference>
<keyword evidence="9" id="KW-1185">Reference proteome</keyword>
<dbReference type="HOGENOM" id="CLU_005947_1_2_1"/>
<keyword evidence="5" id="KW-0406">Ion transport</keyword>
<protein>
    <recommendedName>
        <fullName evidence="10">Low-affinity potassium transport protein</fullName>
    </recommendedName>
</protein>
<keyword evidence="2" id="KW-0813">Transport</keyword>
<dbReference type="GO" id="GO:0030007">
    <property type="term" value="P:intracellular potassium ion homeostasis"/>
    <property type="evidence" value="ECO:0007669"/>
    <property type="project" value="TreeGrafter"/>
</dbReference>